<dbReference type="PROSITE" id="PS51257">
    <property type="entry name" value="PROKAR_LIPOPROTEIN"/>
    <property type="match status" value="1"/>
</dbReference>
<gene>
    <name evidence="4" type="ORF">E4L96_01835</name>
</gene>
<dbReference type="InterPro" id="IPR018682">
    <property type="entry name" value="DUF2167_membr"/>
</dbReference>
<name>A0A4Y9SR75_9BURK</name>
<dbReference type="RefSeq" id="WP_135205539.1">
    <property type="nucleotide sequence ID" value="NZ_SPVF01000026.1"/>
</dbReference>
<feature type="signal peptide" evidence="3">
    <location>
        <begin position="1"/>
        <end position="20"/>
    </location>
</feature>
<keyword evidence="3" id="KW-0732">Signal</keyword>
<feature type="transmembrane region" description="Helical" evidence="2">
    <location>
        <begin position="262"/>
        <end position="285"/>
    </location>
</feature>
<feature type="region of interest" description="Disordered" evidence="1">
    <location>
        <begin position="298"/>
        <end position="348"/>
    </location>
</feature>
<keyword evidence="5" id="KW-1185">Reference proteome</keyword>
<keyword evidence="2" id="KW-0472">Membrane</keyword>
<accession>A0A4Y9SR75</accession>
<feature type="chain" id="PRO_5021460711" evidence="3">
    <location>
        <begin position="21"/>
        <end position="348"/>
    </location>
</feature>
<keyword evidence="2" id="KW-1133">Transmembrane helix</keyword>
<keyword evidence="2" id="KW-0812">Transmembrane</keyword>
<sequence>MIRRLLALLFAFALSCAAMAQEAPASAPQNAEQFLASLQYQDGQVTLPGGIATLNLPAGFRYLNPADTERVLHDAWGNPPGNQTLGMIVPANATVLSDEGWGVIITYDKDGHVKDDDAATIDYAGLLKDMQASVNEDNEQRRKEGYRAMTLVGWAEPPAYDKAAHKLYWAKEFSAEGASVHTLNYNIRVLGREGVLVLNAVAGMNQIDSIKREMKQVTAFTDFTPGNRYADFNASTDKVAEYGLAALIAGGVAAKLGFFGKLLAILIAAKKLVILAVAAIGGWLFKLFGRRKEQRAAAQEAAQAHAHGAQAPASPVSLDKREDEASTGALDQPASPEAKPPTVSLDKD</sequence>
<evidence type="ECO:0000256" key="1">
    <source>
        <dbReference type="SAM" id="MobiDB-lite"/>
    </source>
</evidence>
<comment type="caution">
    <text evidence="4">The sequence shown here is derived from an EMBL/GenBank/DDBJ whole genome shotgun (WGS) entry which is preliminary data.</text>
</comment>
<dbReference type="EMBL" id="SPVF01000026">
    <property type="protein sequence ID" value="TFW29091.1"/>
    <property type="molecule type" value="Genomic_DNA"/>
</dbReference>
<organism evidence="4 5">
    <name type="scientific">Zemynaea arenosa</name>
    <dbReference type="NCBI Taxonomy" id="2561931"/>
    <lineage>
        <taxon>Bacteria</taxon>
        <taxon>Pseudomonadati</taxon>
        <taxon>Pseudomonadota</taxon>
        <taxon>Betaproteobacteria</taxon>
        <taxon>Burkholderiales</taxon>
        <taxon>Oxalobacteraceae</taxon>
        <taxon>Telluria group</taxon>
        <taxon>Zemynaea</taxon>
    </lineage>
</organism>
<proteinExistence type="predicted"/>
<evidence type="ECO:0000313" key="4">
    <source>
        <dbReference type="EMBL" id="TFW29091.1"/>
    </source>
</evidence>
<feature type="compositionally biased region" description="Low complexity" evidence="1">
    <location>
        <begin position="298"/>
        <end position="313"/>
    </location>
</feature>
<dbReference type="Proteomes" id="UP000298438">
    <property type="component" value="Unassembled WGS sequence"/>
</dbReference>
<reference evidence="4 5" key="1">
    <citation type="submission" date="2019-03" db="EMBL/GenBank/DDBJ databases">
        <title>Draft Genome Sequence of Massilia arenosa sp. nov., a Novel Massilia Species Isolated from a Sandy-loam Maize Soil.</title>
        <authorList>
            <person name="Raths R."/>
            <person name="Peta V."/>
            <person name="Bucking H."/>
        </authorList>
    </citation>
    <scope>NUCLEOTIDE SEQUENCE [LARGE SCALE GENOMIC DNA]</scope>
    <source>
        <strain evidence="4 5">MC02</strain>
    </source>
</reference>
<protein>
    <submittedName>
        <fullName evidence="4">DUF2167 domain-containing protein</fullName>
    </submittedName>
</protein>
<dbReference type="AlphaFoldDB" id="A0A4Y9SR75"/>
<evidence type="ECO:0000256" key="3">
    <source>
        <dbReference type="SAM" id="SignalP"/>
    </source>
</evidence>
<evidence type="ECO:0000256" key="2">
    <source>
        <dbReference type="SAM" id="Phobius"/>
    </source>
</evidence>
<evidence type="ECO:0000313" key="5">
    <source>
        <dbReference type="Proteomes" id="UP000298438"/>
    </source>
</evidence>
<dbReference type="Pfam" id="PF09935">
    <property type="entry name" value="DUF2167"/>
    <property type="match status" value="1"/>
</dbReference>
<dbReference type="OrthoDB" id="196355at2"/>